<name>A0A8X6JC69_TRICU</name>
<organism evidence="1 2">
    <name type="scientific">Trichonephila clavata</name>
    <name type="common">Joro spider</name>
    <name type="synonym">Nephila clavata</name>
    <dbReference type="NCBI Taxonomy" id="2740835"/>
    <lineage>
        <taxon>Eukaryota</taxon>
        <taxon>Metazoa</taxon>
        <taxon>Ecdysozoa</taxon>
        <taxon>Arthropoda</taxon>
        <taxon>Chelicerata</taxon>
        <taxon>Arachnida</taxon>
        <taxon>Araneae</taxon>
        <taxon>Araneomorphae</taxon>
        <taxon>Entelegynae</taxon>
        <taxon>Araneoidea</taxon>
        <taxon>Nephilidae</taxon>
        <taxon>Trichonephila</taxon>
    </lineage>
</organism>
<dbReference type="Proteomes" id="UP000887116">
    <property type="component" value="Unassembled WGS sequence"/>
</dbReference>
<proteinExistence type="predicted"/>
<protein>
    <submittedName>
        <fullName evidence="1">Uncharacterized protein</fullName>
    </submittedName>
</protein>
<reference evidence="1" key="1">
    <citation type="submission" date="2020-07" db="EMBL/GenBank/DDBJ databases">
        <title>Multicomponent nature underlies the extraordinary mechanical properties of spider dragline silk.</title>
        <authorList>
            <person name="Kono N."/>
            <person name="Nakamura H."/>
            <person name="Mori M."/>
            <person name="Yoshida Y."/>
            <person name="Ohtoshi R."/>
            <person name="Malay A.D."/>
            <person name="Moran D.A.P."/>
            <person name="Tomita M."/>
            <person name="Numata K."/>
            <person name="Arakawa K."/>
        </authorList>
    </citation>
    <scope>NUCLEOTIDE SEQUENCE</scope>
</reference>
<dbReference type="AlphaFoldDB" id="A0A8X6JC69"/>
<gene>
    <name evidence="1" type="ORF">TNCT_175701</name>
</gene>
<dbReference type="EMBL" id="BMAO01039207">
    <property type="protein sequence ID" value="GFR29775.1"/>
    <property type="molecule type" value="Genomic_DNA"/>
</dbReference>
<evidence type="ECO:0000313" key="2">
    <source>
        <dbReference type="Proteomes" id="UP000887116"/>
    </source>
</evidence>
<evidence type="ECO:0000313" key="1">
    <source>
        <dbReference type="EMBL" id="GFR29775.1"/>
    </source>
</evidence>
<keyword evidence="2" id="KW-1185">Reference proteome</keyword>
<comment type="caution">
    <text evidence="1">The sequence shown here is derived from an EMBL/GenBank/DDBJ whole genome shotgun (WGS) entry which is preliminary data.</text>
</comment>
<accession>A0A8X6JC69</accession>
<sequence>MSFLSNSGSFQESVHIELEVRQPRRKTGSLKCLVPLRRHGTSLDGEEEQNFCKSDDACKEIHCFTENSKERY</sequence>